<sequence length="1179" mass="123646">MADPYSPFTLGDAAGAVTADPSLAQFGRTTALAEELMRLARSDGDRTALAEELLDLARGALPQVDRSTPAEEALGSVLQFEGLLGKLARYAPVAAGVLQALHRGADEKAVAGELAAGTFAAMREPTSPAGAAIERFDAGSLADPPLPEGLDAGAASLRGDGLVQGVEAAPGGAANPGPVPRFADAGQDTMPLARSAAGDALPTSPAVPPSARASLDPGGHGRAAPADPPVGPHGRGPHAPTTSPRAATGRAAEAPASSLAQRLLGAFAGQQRLLEIDTALADAFLVERYIGQEAVCAPFKFEIDCLALSAFLDTRVLLGRPVALRQRLADQRWRHWHGLCTRVAPLGGDGGYARYRLTMEPWTALLALRRNALIFQDLDLRGILERVFADYPQASWRFDVTQPLPRRPITTQYRETDWEFVTRLLAEAGLAWRFEHVQAAAEGEAPAHALVVFDRQAALPDAAPAALRFHRVDASEREDAITHFTEQRQAVPDAVAVASWQAERVEALAAVAEAAPAGPHLPAREVYTAPSAGRYPQPEQAQLAAELRLDALRVPQRLHAGAGSARGLQAGAAFALQGHPDLDGQRFVPVAIEHVAANNLGTGIVALLDSPELERGSYRNRFLAVPESTALVPLPRPKPLAPGAQTARVVGLPDAANTASRDHQVRIQFPWQRGVAPQAGGLSDTGSRAHPEGHAPGDHTAGTWVRVAEWLAGPNWGSHALPRIGSEVLVEFLHADIDQPVIAGQLYNGEAAPPFAAGVDAGANHVGTLSGLHTRSLDGAGTQQWLVDDAPGQLRQRLHTSLGDSRLELGYLIDHHDGRRGALRGQGFDLATLGWANLRAGTGVLLSATARPGAASTQFDVAEAVAQLQGAQDTAQALSDAARQHQAAPLAANEAQRAFVAAVDPGQEARYTGTAGGQSATKPTGGRRDGGDPVERFARPLLFVEGPEHVLATTPASALAFAGQHLHLTVQDDAHLVAGQTFAAVSGRHTALFAQQGPIRAIAANGPLSLQAHAGPLELLADQSVTVTATDARVEVLANKKIVLQAGQTRITLEGGDITFACPGNFTVKASQHPFLGGASDAASLPLLPVPSQIKQYSERFDVDELLLVDEALAGAPFIVRLASGDRYSGVLDQDGLTPRVFSAQEEDIELLIGDGDWEVVEDVNEDDVLAGSDGDDNA</sequence>
<comment type="similarity">
    <text evidence="1">Belongs to the VgrG protein family.</text>
</comment>
<evidence type="ECO:0000256" key="3">
    <source>
        <dbReference type="SAM" id="MobiDB-lite"/>
    </source>
</evidence>
<dbReference type="SUPFAM" id="SSF69255">
    <property type="entry name" value="gp5 N-terminal domain-like"/>
    <property type="match status" value="1"/>
</dbReference>
<dbReference type="InterPro" id="IPR017847">
    <property type="entry name" value="T6SS_RhsGE_Vgr_subset"/>
</dbReference>
<dbReference type="InterPro" id="IPR037026">
    <property type="entry name" value="Vgr_OB-fold_dom_sf"/>
</dbReference>
<feature type="region of interest" description="Disordered" evidence="3">
    <location>
        <begin position="166"/>
        <end position="254"/>
    </location>
</feature>
<feature type="domain" description="DUF2345" evidence="5">
    <location>
        <begin position="931"/>
        <end position="1079"/>
    </location>
</feature>
<feature type="compositionally biased region" description="Low complexity" evidence="3">
    <location>
        <begin position="243"/>
        <end position="254"/>
    </location>
</feature>
<feature type="region of interest" description="Disordered" evidence="3">
    <location>
        <begin position="910"/>
        <end position="934"/>
    </location>
</feature>
<dbReference type="InterPro" id="IPR006531">
    <property type="entry name" value="Gp5/Vgr_OB"/>
</dbReference>
<comment type="caution">
    <text evidence="7">The sequence shown here is derived from an EMBL/GenBank/DDBJ whole genome shotgun (WGS) entry which is preliminary data.</text>
</comment>
<name>A0A3N4VQ01_9GAMM</name>
<feature type="compositionally biased region" description="Basic and acidic residues" evidence="3">
    <location>
        <begin position="687"/>
        <end position="697"/>
    </location>
</feature>
<evidence type="ECO:0000313" key="7">
    <source>
        <dbReference type="EMBL" id="RPE75880.1"/>
    </source>
</evidence>
<evidence type="ECO:0000259" key="6">
    <source>
        <dbReference type="Pfam" id="PF13296"/>
    </source>
</evidence>
<organism evidence="7 8">
    <name type="scientific">Vulcaniibacterium tengchongense</name>
    <dbReference type="NCBI Taxonomy" id="1273429"/>
    <lineage>
        <taxon>Bacteria</taxon>
        <taxon>Pseudomonadati</taxon>
        <taxon>Pseudomonadota</taxon>
        <taxon>Gammaproteobacteria</taxon>
        <taxon>Lysobacterales</taxon>
        <taxon>Lysobacteraceae</taxon>
        <taxon>Vulcaniibacterium</taxon>
    </lineage>
</organism>
<dbReference type="SUPFAM" id="SSF69279">
    <property type="entry name" value="Phage tail proteins"/>
    <property type="match status" value="2"/>
</dbReference>
<dbReference type="InterPro" id="IPR006533">
    <property type="entry name" value="T6SS_Vgr_RhsGE"/>
</dbReference>
<dbReference type="Gene3D" id="4.10.220.110">
    <property type="match status" value="1"/>
</dbReference>
<evidence type="ECO:0000259" key="5">
    <source>
        <dbReference type="Pfam" id="PF10106"/>
    </source>
</evidence>
<accession>A0A3N4VQ01</accession>
<evidence type="ECO:0000256" key="1">
    <source>
        <dbReference type="ARBA" id="ARBA00005558"/>
    </source>
</evidence>
<dbReference type="Gene3D" id="2.40.50.230">
    <property type="entry name" value="Gp5 N-terminal domain"/>
    <property type="match status" value="1"/>
</dbReference>
<dbReference type="RefSeq" id="WP_242002982.1">
    <property type="nucleotide sequence ID" value="NZ_RKQN01000004.1"/>
</dbReference>
<dbReference type="NCBIfam" id="TIGR01646">
    <property type="entry name" value="vgr_GE"/>
    <property type="match status" value="1"/>
</dbReference>
<dbReference type="NCBIfam" id="TIGR03361">
    <property type="entry name" value="VI_Rhs_Vgr"/>
    <property type="match status" value="1"/>
</dbReference>
<dbReference type="EMBL" id="RKQN01000004">
    <property type="protein sequence ID" value="RPE75880.1"/>
    <property type="molecule type" value="Genomic_DNA"/>
</dbReference>
<keyword evidence="8" id="KW-1185">Reference proteome</keyword>
<dbReference type="AlphaFoldDB" id="A0A3N4VQ01"/>
<dbReference type="Pfam" id="PF13296">
    <property type="entry name" value="T6SS_Vgr"/>
    <property type="match status" value="1"/>
</dbReference>
<feature type="compositionally biased region" description="Low complexity" evidence="3">
    <location>
        <begin position="166"/>
        <end position="176"/>
    </location>
</feature>
<feature type="domain" description="Putative type VI secretion system Rhs element associated Vgr" evidence="6">
    <location>
        <begin position="776"/>
        <end position="882"/>
    </location>
</feature>
<dbReference type="Proteomes" id="UP000269708">
    <property type="component" value="Unassembled WGS sequence"/>
</dbReference>
<proteinExistence type="inferred from homology"/>
<evidence type="ECO:0000313" key="8">
    <source>
        <dbReference type="Proteomes" id="UP000269708"/>
    </source>
</evidence>
<evidence type="ECO:0000256" key="2">
    <source>
        <dbReference type="SAM" id="Coils"/>
    </source>
</evidence>
<dbReference type="Gene3D" id="2.30.110.50">
    <property type="match status" value="1"/>
</dbReference>
<feature type="coiled-coil region" evidence="2">
    <location>
        <begin position="861"/>
        <end position="888"/>
    </location>
</feature>
<protein>
    <submittedName>
        <fullName evidence="7">Rhs element Vgr protein</fullName>
    </submittedName>
</protein>
<dbReference type="InterPro" id="IPR018769">
    <property type="entry name" value="VgrG2_DUF2345"/>
</dbReference>
<keyword evidence="2" id="KW-0175">Coiled coil</keyword>
<dbReference type="Gene3D" id="3.55.50.10">
    <property type="entry name" value="Baseplate protein-like domains"/>
    <property type="match status" value="1"/>
</dbReference>
<dbReference type="Pfam" id="PF10106">
    <property type="entry name" value="DUF2345"/>
    <property type="match status" value="1"/>
</dbReference>
<gene>
    <name evidence="7" type="ORF">EDC50_2777</name>
</gene>
<evidence type="ECO:0000259" key="4">
    <source>
        <dbReference type="Pfam" id="PF04717"/>
    </source>
</evidence>
<dbReference type="Pfam" id="PF05954">
    <property type="entry name" value="Phage_GPD"/>
    <property type="match status" value="1"/>
</dbReference>
<dbReference type="SUPFAM" id="SSF69349">
    <property type="entry name" value="Phage fibre proteins"/>
    <property type="match status" value="1"/>
</dbReference>
<dbReference type="InterPro" id="IPR028244">
    <property type="entry name" value="T6SS_Rhs_Vgr_dom"/>
</dbReference>
<feature type="region of interest" description="Disordered" evidence="3">
    <location>
        <begin position="676"/>
        <end position="700"/>
    </location>
</feature>
<dbReference type="Pfam" id="PF04717">
    <property type="entry name" value="Phage_base_V"/>
    <property type="match status" value="1"/>
</dbReference>
<reference evidence="7 8" key="1">
    <citation type="submission" date="2018-11" db="EMBL/GenBank/DDBJ databases">
        <title>Genomic Encyclopedia of Type Strains, Phase IV (KMG-IV): sequencing the most valuable type-strain genomes for metagenomic binning, comparative biology and taxonomic classification.</title>
        <authorList>
            <person name="Goeker M."/>
        </authorList>
    </citation>
    <scope>NUCLEOTIDE SEQUENCE [LARGE SCALE GENOMIC DNA]</scope>
    <source>
        <strain evidence="7 8">DSM 25623</strain>
    </source>
</reference>
<feature type="domain" description="Gp5/Type VI secretion system Vgr protein OB-fold" evidence="4">
    <location>
        <begin position="699"/>
        <end position="747"/>
    </location>
</feature>